<gene>
    <name evidence="10" type="ORF">QE152_g39706</name>
</gene>
<dbReference type="PANTHER" id="PTHR42808">
    <property type="entry name" value="HYDROXYSTEROID DEHYDROGENASE-LIKE PROTEIN 2"/>
    <property type="match status" value="1"/>
</dbReference>
<evidence type="ECO:0000256" key="4">
    <source>
        <dbReference type="ARBA" id="ARBA00022857"/>
    </source>
</evidence>
<evidence type="ECO:0000256" key="5">
    <source>
        <dbReference type="ARBA" id="ARBA00023002"/>
    </source>
</evidence>
<evidence type="ECO:0000259" key="9">
    <source>
        <dbReference type="Pfam" id="PF02036"/>
    </source>
</evidence>
<dbReference type="EMBL" id="JASPKY010000974">
    <property type="protein sequence ID" value="KAK9679802.1"/>
    <property type="molecule type" value="Genomic_DNA"/>
</dbReference>
<keyword evidence="4" id="KW-0521">NADP</keyword>
<keyword evidence="7" id="KW-0576">Peroxisome</keyword>
<dbReference type="PRINTS" id="PR00081">
    <property type="entry name" value="GDHRDH"/>
</dbReference>
<dbReference type="InterPro" id="IPR036527">
    <property type="entry name" value="SCP2_sterol-bd_dom_sf"/>
</dbReference>
<dbReference type="Gene3D" id="3.30.1050.10">
    <property type="entry name" value="SCP2 sterol-binding domain"/>
    <property type="match status" value="1"/>
</dbReference>
<keyword evidence="6" id="KW-0496">Mitochondrion</keyword>
<reference evidence="10 11" key="1">
    <citation type="journal article" date="2024" name="BMC Genomics">
        <title>De novo assembly and annotation of Popillia japonica's genome with initial clues to its potential as an invasive pest.</title>
        <authorList>
            <person name="Cucini C."/>
            <person name="Boschi S."/>
            <person name="Funari R."/>
            <person name="Cardaioli E."/>
            <person name="Iannotti N."/>
            <person name="Marturano G."/>
            <person name="Paoli F."/>
            <person name="Bruttini M."/>
            <person name="Carapelli A."/>
            <person name="Frati F."/>
            <person name="Nardi F."/>
        </authorList>
    </citation>
    <scope>NUCLEOTIDE SEQUENCE [LARGE SCALE GENOMIC DNA]</scope>
    <source>
        <strain evidence="10">DMR45628</strain>
    </source>
</reference>
<comment type="caution">
    <text evidence="10">The sequence shown here is derived from an EMBL/GenBank/DDBJ whole genome shotgun (WGS) entry which is preliminary data.</text>
</comment>
<dbReference type="NCBIfam" id="NF006133">
    <property type="entry name" value="PRK08278.1"/>
    <property type="match status" value="1"/>
</dbReference>
<dbReference type="FunFam" id="3.40.50.720:FF:000301">
    <property type="entry name" value="Hydroxysteroid dehydrogenase like 2"/>
    <property type="match status" value="1"/>
</dbReference>
<dbReference type="InterPro" id="IPR036291">
    <property type="entry name" value="NAD(P)-bd_dom_sf"/>
</dbReference>
<sequence length="410" mass="44983">MINTGKLNGLTLFITGASRGIGKAIALKAAKDGANIVVAAKTAIPHPKLPGTIFTAAQEIEEAGGKALAVEVDVRNEQQIKTAVEEAAKKFGGIDILVNNASAISLTNTVETDMKRYDLMDQINTRGTFLVSKECLPYLKKSKHAHILNISPPLNMSAGWFSPSLAYTMAKYGMSMCVLGMHEEFRSFGIGVNALWPRTLIHTAATEMLEGKEVEKYSRKPEIMGDAAYALLIQDPKSITGNFFIDDDVLKNAGITNLDQYACNIEFKDKLLPDGFVDKDPPEAFRKLRSSFIKNDPESKKVDFLFSVIQKSLNEELVSKTRAMYQFNLTGENSGSWYLDLKNASGTYGKGEAPQKADATLTMDSKNFFALFEGKLKASNAYMMGKLKITGSLQKAIKLDKLMGKLKSKM</sequence>
<comment type="similarity">
    <text evidence="3">Belongs to the short-chain dehydrogenases/reductases (SDR) family.</text>
</comment>
<dbReference type="SUPFAM" id="SSF51735">
    <property type="entry name" value="NAD(P)-binding Rossmann-fold domains"/>
    <property type="match status" value="1"/>
</dbReference>
<dbReference type="Proteomes" id="UP001458880">
    <property type="component" value="Unassembled WGS sequence"/>
</dbReference>
<dbReference type="Gene3D" id="3.40.50.720">
    <property type="entry name" value="NAD(P)-binding Rossmann-like Domain"/>
    <property type="match status" value="1"/>
</dbReference>
<name>A0AAW1HTD8_POPJA</name>
<proteinExistence type="inferred from homology"/>
<organism evidence="10 11">
    <name type="scientific">Popillia japonica</name>
    <name type="common">Japanese beetle</name>
    <dbReference type="NCBI Taxonomy" id="7064"/>
    <lineage>
        <taxon>Eukaryota</taxon>
        <taxon>Metazoa</taxon>
        <taxon>Ecdysozoa</taxon>
        <taxon>Arthropoda</taxon>
        <taxon>Hexapoda</taxon>
        <taxon>Insecta</taxon>
        <taxon>Pterygota</taxon>
        <taxon>Neoptera</taxon>
        <taxon>Endopterygota</taxon>
        <taxon>Coleoptera</taxon>
        <taxon>Polyphaga</taxon>
        <taxon>Scarabaeiformia</taxon>
        <taxon>Scarabaeidae</taxon>
        <taxon>Rutelinae</taxon>
        <taxon>Popillia</taxon>
    </lineage>
</organism>
<dbReference type="PANTHER" id="PTHR42808:SF3">
    <property type="entry name" value="HYDROXYSTEROID DEHYDROGENASE-LIKE PROTEIN 2"/>
    <property type="match status" value="1"/>
</dbReference>
<evidence type="ECO:0000313" key="11">
    <source>
        <dbReference type="Proteomes" id="UP001458880"/>
    </source>
</evidence>
<dbReference type="Pfam" id="PF02036">
    <property type="entry name" value="SCP2"/>
    <property type="match status" value="1"/>
</dbReference>
<dbReference type="AlphaFoldDB" id="A0AAW1HTD8"/>
<dbReference type="InterPro" id="IPR051935">
    <property type="entry name" value="HSDL2"/>
</dbReference>
<dbReference type="InterPro" id="IPR003033">
    <property type="entry name" value="SCP2_sterol-bd_dom"/>
</dbReference>
<protein>
    <recommendedName>
        <fullName evidence="8">Hydroxysteroid dehydrogenase-like protein 2</fullName>
    </recommendedName>
</protein>
<evidence type="ECO:0000256" key="2">
    <source>
        <dbReference type="ARBA" id="ARBA00004275"/>
    </source>
</evidence>
<evidence type="ECO:0000256" key="3">
    <source>
        <dbReference type="ARBA" id="ARBA00006484"/>
    </source>
</evidence>
<feature type="domain" description="SCP2" evidence="9">
    <location>
        <begin position="313"/>
        <end position="403"/>
    </location>
</feature>
<keyword evidence="11" id="KW-1185">Reference proteome</keyword>
<evidence type="ECO:0000256" key="1">
    <source>
        <dbReference type="ARBA" id="ARBA00004173"/>
    </source>
</evidence>
<accession>A0AAW1HTD8</accession>
<dbReference type="GO" id="GO:0016491">
    <property type="term" value="F:oxidoreductase activity"/>
    <property type="evidence" value="ECO:0007669"/>
    <property type="project" value="UniProtKB-KW"/>
</dbReference>
<dbReference type="GO" id="GO:0005739">
    <property type="term" value="C:mitochondrion"/>
    <property type="evidence" value="ECO:0007669"/>
    <property type="project" value="UniProtKB-SubCell"/>
</dbReference>
<dbReference type="SUPFAM" id="SSF55718">
    <property type="entry name" value="SCP-like"/>
    <property type="match status" value="1"/>
</dbReference>
<evidence type="ECO:0000256" key="7">
    <source>
        <dbReference type="ARBA" id="ARBA00023140"/>
    </source>
</evidence>
<dbReference type="Pfam" id="PF00106">
    <property type="entry name" value="adh_short"/>
    <property type="match status" value="1"/>
</dbReference>
<keyword evidence="5" id="KW-0560">Oxidoreductase</keyword>
<evidence type="ECO:0000313" key="10">
    <source>
        <dbReference type="EMBL" id="KAK9679802.1"/>
    </source>
</evidence>
<evidence type="ECO:0000256" key="6">
    <source>
        <dbReference type="ARBA" id="ARBA00023128"/>
    </source>
</evidence>
<dbReference type="CDD" id="cd09762">
    <property type="entry name" value="HSDL2_SDR_c"/>
    <property type="match status" value="1"/>
</dbReference>
<dbReference type="GO" id="GO:0005777">
    <property type="term" value="C:peroxisome"/>
    <property type="evidence" value="ECO:0007669"/>
    <property type="project" value="UniProtKB-SubCell"/>
</dbReference>
<comment type="subcellular location">
    <subcellularLocation>
        <location evidence="1">Mitochondrion</location>
    </subcellularLocation>
    <subcellularLocation>
        <location evidence="2">Peroxisome</location>
    </subcellularLocation>
</comment>
<dbReference type="InterPro" id="IPR002347">
    <property type="entry name" value="SDR_fam"/>
</dbReference>
<evidence type="ECO:0000256" key="8">
    <source>
        <dbReference type="ARBA" id="ARBA00040243"/>
    </source>
</evidence>